<protein>
    <submittedName>
        <fullName evidence="1">YibE/F family protein</fullName>
    </submittedName>
</protein>
<keyword evidence="2" id="KW-1185">Reference proteome</keyword>
<evidence type="ECO:0000313" key="2">
    <source>
        <dbReference type="Proteomes" id="UP000594014"/>
    </source>
</evidence>
<name>A0ACD1ABY0_9FIRM</name>
<dbReference type="Proteomes" id="UP000594014">
    <property type="component" value="Chromosome"/>
</dbReference>
<accession>A0ACD1ABY0</accession>
<evidence type="ECO:0000313" key="1">
    <source>
        <dbReference type="EMBL" id="QOX63874.1"/>
    </source>
</evidence>
<organism evidence="1 2">
    <name type="scientific">Anoxybacterium hadale</name>
    <dbReference type="NCBI Taxonomy" id="3408580"/>
    <lineage>
        <taxon>Bacteria</taxon>
        <taxon>Bacillati</taxon>
        <taxon>Bacillota</taxon>
        <taxon>Clostridia</taxon>
        <taxon>Peptostreptococcales</taxon>
        <taxon>Anaerovoracaceae</taxon>
        <taxon>Anoxybacterium</taxon>
    </lineage>
</organism>
<dbReference type="EMBL" id="CP042469">
    <property type="protein sequence ID" value="QOX63874.1"/>
    <property type="molecule type" value="Genomic_DNA"/>
</dbReference>
<reference evidence="1" key="1">
    <citation type="submission" date="2019-08" db="EMBL/GenBank/DDBJ databases">
        <title>Genome sequence of Clostridiales bacterium MT110.</title>
        <authorList>
            <person name="Cao J."/>
        </authorList>
    </citation>
    <scope>NUCLEOTIDE SEQUENCE</scope>
    <source>
        <strain evidence="1">MT110</strain>
    </source>
</reference>
<sequence>MVSESLTNGMSVIKGGLKVRSDDTKRAVSRDTNEKGNDGRNMRNNGSKKERFYIFIVIVLSFILIYAGNRIAMKDVSFFTESNDFIVSKAEVTAVPDVNVNEYGAVIFECKIIDGENKGETVTAGQIIDPDAASSIRIVEQGDVIYLGDATEYVIGADWFLYEFERFNGIVWLAAAFALLLLIFGRSKGFRTIVSLAYTCSTIFFVFIPSIISGYNIYVSSIAICIFITFMTLLIVQGPNTKTLAAGLGCMGGLLAVSLITVGMSEILKITGLLDSESFFLLYLDTSNPINLKGIVFAAITIGAMGAILDIAVDIAASLSEVHHHAHKLTLQQTIKSGITIGQDIVGSMANTLILAYIGSSLSLILLLLVHSGSKADLLNSELITVEFLQALAGSIGILFTIPLTSISCGILYSRSDKKENGAPDEGTPLE</sequence>
<gene>
    <name evidence="1" type="ORF">FRZ06_11285</name>
</gene>
<proteinExistence type="predicted"/>